<protein>
    <submittedName>
        <fullName evidence="2">Putative membrane protein YpjA</fullName>
    </submittedName>
</protein>
<keyword evidence="1" id="KW-1133">Transmembrane helix</keyword>
<feature type="transmembrane region" description="Helical" evidence="1">
    <location>
        <begin position="43"/>
        <end position="64"/>
    </location>
</feature>
<accession>A0A3N5C6P6</accession>
<sequence>MTRYLLFYKPLLTLLLIGNLLGTIYGYIWYIPQLKETPLIFKVFVPDSPTASLFFCIVLILYLFNKANGLVELLAFITLFKYGIWAVIMNLLMFIELEQITLMGSMLIISHLIMAIEGLLFLPRYSFNFGQLFLVMLWVFHNDFIDYVIGHYPKYPVLEEYFNIIGYISLLLGFIAMVIAFFYCHKKYDTTNNGQKF</sequence>
<evidence type="ECO:0000313" key="3">
    <source>
        <dbReference type="Proteomes" id="UP000277108"/>
    </source>
</evidence>
<reference evidence="2 3" key="1">
    <citation type="submission" date="2018-11" db="EMBL/GenBank/DDBJ databases">
        <title>Genomic Encyclopedia of Type Strains, Phase IV (KMG-IV): sequencing the most valuable type-strain genomes for metagenomic binning, comparative biology and taxonomic classification.</title>
        <authorList>
            <person name="Goeker M."/>
        </authorList>
    </citation>
    <scope>NUCLEOTIDE SEQUENCE [LARGE SCALE GENOMIC DNA]</scope>
    <source>
        <strain evidence="2 3">DSM 29158</strain>
    </source>
</reference>
<feature type="transmembrane region" description="Helical" evidence="1">
    <location>
        <begin position="12"/>
        <end position="31"/>
    </location>
</feature>
<dbReference type="Proteomes" id="UP000277108">
    <property type="component" value="Unassembled WGS sequence"/>
</dbReference>
<comment type="caution">
    <text evidence="2">The sequence shown here is derived from an EMBL/GenBank/DDBJ whole genome shotgun (WGS) entry which is preliminary data.</text>
</comment>
<dbReference type="PANTHER" id="PTHR40042">
    <property type="entry name" value="HYPOTHETICAL MEMBRANE SPANNING PROTEIN"/>
    <property type="match status" value="1"/>
</dbReference>
<keyword evidence="1" id="KW-0472">Membrane</keyword>
<keyword evidence="1" id="KW-0812">Transmembrane</keyword>
<dbReference type="OrthoDB" id="152213at2"/>
<name>A0A3N5C6P6_9BACL</name>
<dbReference type="InterPro" id="IPR009845">
    <property type="entry name" value="DUF1405"/>
</dbReference>
<organism evidence="2 3">
    <name type="scientific">Abyssicoccus albus</name>
    <dbReference type="NCBI Taxonomy" id="1817405"/>
    <lineage>
        <taxon>Bacteria</taxon>
        <taxon>Bacillati</taxon>
        <taxon>Bacillota</taxon>
        <taxon>Bacilli</taxon>
        <taxon>Bacillales</taxon>
        <taxon>Abyssicoccaceae</taxon>
    </lineage>
</organism>
<evidence type="ECO:0000313" key="2">
    <source>
        <dbReference type="EMBL" id="RPF58018.1"/>
    </source>
</evidence>
<feature type="transmembrane region" description="Helical" evidence="1">
    <location>
        <begin position="101"/>
        <end position="122"/>
    </location>
</feature>
<proteinExistence type="predicted"/>
<dbReference type="AlphaFoldDB" id="A0A3N5C6P6"/>
<keyword evidence="3" id="KW-1185">Reference proteome</keyword>
<feature type="transmembrane region" description="Helical" evidence="1">
    <location>
        <begin position="161"/>
        <end position="183"/>
    </location>
</feature>
<dbReference type="PANTHER" id="PTHR40042:SF1">
    <property type="entry name" value="DUF1405 DOMAIN-CONTAINING PROTEIN"/>
    <property type="match status" value="1"/>
</dbReference>
<evidence type="ECO:0000256" key="1">
    <source>
        <dbReference type="SAM" id="Phobius"/>
    </source>
</evidence>
<dbReference type="RefSeq" id="WP_123807517.1">
    <property type="nucleotide sequence ID" value="NZ_RKRK01000002.1"/>
</dbReference>
<gene>
    <name evidence="2" type="ORF">EDD62_0656</name>
</gene>
<feature type="transmembrane region" description="Helical" evidence="1">
    <location>
        <begin position="129"/>
        <end position="149"/>
    </location>
</feature>
<dbReference type="Pfam" id="PF07187">
    <property type="entry name" value="DUF1405"/>
    <property type="match status" value="1"/>
</dbReference>
<dbReference type="EMBL" id="RKRK01000002">
    <property type="protein sequence ID" value="RPF58018.1"/>
    <property type="molecule type" value="Genomic_DNA"/>
</dbReference>
<feature type="transmembrane region" description="Helical" evidence="1">
    <location>
        <begin position="73"/>
        <end position="95"/>
    </location>
</feature>